<dbReference type="eggNOG" id="ENOG502Z7VU">
    <property type="taxonomic scope" value="Bacteria"/>
</dbReference>
<keyword evidence="3" id="KW-1185">Reference proteome</keyword>
<reference evidence="2 3" key="1">
    <citation type="submission" date="2014-07" db="EMBL/GenBank/DDBJ databases">
        <title>Genome of Chryseobacterium formosense LMG 24722.</title>
        <authorList>
            <person name="Pipes S.E."/>
            <person name="Stropko S.J."/>
            <person name="Newman J.D."/>
        </authorList>
    </citation>
    <scope>NUCLEOTIDE SEQUENCE [LARGE SCALE GENOMIC DNA]</scope>
    <source>
        <strain evidence="2 3">LMG 24722</strain>
    </source>
</reference>
<name>A0A085ZA27_9FLAO</name>
<dbReference type="RefSeq" id="WP_034676559.1">
    <property type="nucleotide sequence ID" value="NZ_FPAP01000001.1"/>
</dbReference>
<evidence type="ECO:0000313" key="3">
    <source>
        <dbReference type="Proteomes" id="UP000028713"/>
    </source>
</evidence>
<evidence type="ECO:0000259" key="1">
    <source>
        <dbReference type="Pfam" id="PF17931"/>
    </source>
</evidence>
<proteinExistence type="predicted"/>
<dbReference type="EMBL" id="JPRP01000001">
    <property type="protein sequence ID" value="KFF01291.1"/>
    <property type="molecule type" value="Genomic_DNA"/>
</dbReference>
<dbReference type="Pfam" id="PF17931">
    <property type="entry name" value="TetR_C_23"/>
    <property type="match status" value="1"/>
</dbReference>
<gene>
    <name evidence="2" type="ORF">IX39_11960</name>
</gene>
<dbReference type="InterPro" id="IPR036271">
    <property type="entry name" value="Tet_transcr_reg_TetR-rel_C_sf"/>
</dbReference>
<evidence type="ECO:0000313" key="2">
    <source>
        <dbReference type="EMBL" id="KFF01291.1"/>
    </source>
</evidence>
<dbReference type="AlphaFoldDB" id="A0A085ZA27"/>
<feature type="domain" description="Tetracyclin repressor-like C-terminal" evidence="1">
    <location>
        <begin position="84"/>
        <end position="211"/>
    </location>
</feature>
<dbReference type="STRING" id="236814.IX39_11960"/>
<accession>A0A085ZA27</accession>
<sequence length="219" mass="26269">MEKENQISEERIFELYGDYILNHGEKPKNIYRFAKDNEFEEKDFYDYFASFEQIEKQMLVNLFVKSFELAAEVNEAKKMTSKEKLLNVYYIFFENMTMNRSLVLIILGNTKMQSAKILSQLKATHREYIKTLDFNDWEIIQKAKDDIRNAHQKAREEALWLHLVSVIEFWKKDTSPAFEKTDIFIEKTIDTGFELMDNEPLRKLADLSKFLFKEKFKKH</sequence>
<dbReference type="Proteomes" id="UP000028713">
    <property type="component" value="Unassembled WGS sequence"/>
</dbReference>
<dbReference type="OrthoDB" id="977687at2"/>
<dbReference type="InterPro" id="IPR041673">
    <property type="entry name" value="TetR_C_23"/>
</dbReference>
<protein>
    <recommendedName>
        <fullName evidence="1">Tetracyclin repressor-like C-terminal domain-containing protein</fullName>
    </recommendedName>
</protein>
<comment type="caution">
    <text evidence="2">The sequence shown here is derived from an EMBL/GenBank/DDBJ whole genome shotgun (WGS) entry which is preliminary data.</text>
</comment>
<organism evidence="2 3">
    <name type="scientific">Chryseobacterium formosense</name>
    <dbReference type="NCBI Taxonomy" id="236814"/>
    <lineage>
        <taxon>Bacteria</taxon>
        <taxon>Pseudomonadati</taxon>
        <taxon>Bacteroidota</taxon>
        <taxon>Flavobacteriia</taxon>
        <taxon>Flavobacteriales</taxon>
        <taxon>Weeksellaceae</taxon>
        <taxon>Chryseobacterium group</taxon>
        <taxon>Chryseobacterium</taxon>
    </lineage>
</organism>
<dbReference type="SUPFAM" id="SSF48498">
    <property type="entry name" value="Tetracyclin repressor-like, C-terminal domain"/>
    <property type="match status" value="1"/>
</dbReference>
<dbReference type="Gene3D" id="1.10.357.10">
    <property type="entry name" value="Tetracycline Repressor, domain 2"/>
    <property type="match status" value="1"/>
</dbReference>